<evidence type="ECO:0000313" key="1">
    <source>
        <dbReference type="Proteomes" id="UP000000437"/>
    </source>
</evidence>
<name>A0AC58JGV8_DANRE</name>
<organism evidence="1 2">
    <name type="scientific">Danio rerio</name>
    <name type="common">Zebrafish</name>
    <name type="synonym">Brachydanio rerio</name>
    <dbReference type="NCBI Taxonomy" id="7955"/>
    <lineage>
        <taxon>Eukaryota</taxon>
        <taxon>Metazoa</taxon>
        <taxon>Chordata</taxon>
        <taxon>Craniata</taxon>
        <taxon>Vertebrata</taxon>
        <taxon>Euteleostomi</taxon>
        <taxon>Actinopterygii</taxon>
        <taxon>Neopterygii</taxon>
        <taxon>Teleostei</taxon>
        <taxon>Ostariophysi</taxon>
        <taxon>Cypriniformes</taxon>
        <taxon>Danionidae</taxon>
        <taxon>Danioninae</taxon>
        <taxon>Danio</taxon>
    </lineage>
</organism>
<protein>
    <submittedName>
        <fullName evidence="2">Uncharacterized protein isoform X1</fullName>
    </submittedName>
</protein>
<evidence type="ECO:0000313" key="2">
    <source>
        <dbReference type="RefSeq" id="XP_073805705.1"/>
    </source>
</evidence>
<proteinExistence type="predicted"/>
<gene>
    <name evidence="2" type="primary">LOC137487303</name>
</gene>
<reference evidence="2" key="1">
    <citation type="submission" date="2025-08" db="UniProtKB">
        <authorList>
            <consortium name="RefSeq"/>
        </authorList>
    </citation>
    <scope>IDENTIFICATION</scope>
    <source>
        <strain evidence="2">Tuebingen</strain>
        <tissue evidence="2">Fibroblasts and whole tissue</tissue>
    </source>
</reference>
<keyword evidence="1" id="KW-1185">Reference proteome</keyword>
<dbReference type="Proteomes" id="UP000000437">
    <property type="component" value="Chromosome 1"/>
</dbReference>
<dbReference type="RefSeq" id="XP_073805705.1">
    <property type="nucleotide sequence ID" value="XM_073949604.1"/>
</dbReference>
<accession>A0AC58JGV8</accession>
<sequence length="340" mass="38597">MVYARFQITWPFVSSSGFLRDFVFTQRLESTKVHLPNEFPRLTTRWRPQQKGVLRQFGAELCRTPALQDHVWGPLLWSIINSYLGVLLCSLRRVSGEEVEMKVRAGENITLYCDLSLSAGSLIVWIRNCSHENQPSLIIGANIMDGKWDLLQPFSFIHNNYNNTYDLRITNISVSDLGLYYCAKSENKVNKDERGIISGSELYQYGNRTTRLSLAETSCSELLNSTSSPPAVSECVFCWNLLVSVCSLCVLLFSICVYCLCQKKTTNAATDQKVQLQRRNTVEGEDEEVCYASLDGRPEDKNNARQSECHVQTYADTVHMLRSEQKLNTDKKGTEVHSGM</sequence>